<evidence type="ECO:0000313" key="3">
    <source>
        <dbReference type="Proteomes" id="UP001352263"/>
    </source>
</evidence>
<accession>A0ABU6J9D4</accession>
<comment type="caution">
    <text evidence="2">The sequence shown here is derived from an EMBL/GenBank/DDBJ whole genome shotgun (WGS) entry which is preliminary data.</text>
</comment>
<dbReference type="Pfam" id="PF01261">
    <property type="entry name" value="AP_endonuc_2"/>
    <property type="match status" value="1"/>
</dbReference>
<proteinExistence type="predicted"/>
<dbReference type="SUPFAM" id="SSF51658">
    <property type="entry name" value="Xylose isomerase-like"/>
    <property type="match status" value="1"/>
</dbReference>
<dbReference type="Proteomes" id="UP001352263">
    <property type="component" value="Unassembled WGS sequence"/>
</dbReference>
<dbReference type="EMBL" id="JAWIIV010000009">
    <property type="protein sequence ID" value="MEC4720120.1"/>
    <property type="molecule type" value="Genomic_DNA"/>
</dbReference>
<keyword evidence="3" id="KW-1185">Reference proteome</keyword>
<reference evidence="2 3" key="1">
    <citation type="submission" date="2023-10" db="EMBL/GenBank/DDBJ databases">
        <title>Noviherbaspirillum sp. CPCC 100848 genome assembly.</title>
        <authorList>
            <person name="Li X.Y."/>
            <person name="Fang X.M."/>
        </authorList>
    </citation>
    <scope>NUCLEOTIDE SEQUENCE [LARGE SCALE GENOMIC DNA]</scope>
    <source>
        <strain evidence="2 3">CPCC 100848</strain>
    </source>
</reference>
<feature type="domain" description="Xylose isomerase-like TIM barrel" evidence="1">
    <location>
        <begin position="29"/>
        <end position="225"/>
    </location>
</feature>
<protein>
    <submittedName>
        <fullName evidence="2">TIM barrel protein</fullName>
    </submittedName>
</protein>
<dbReference type="InterPro" id="IPR013022">
    <property type="entry name" value="Xyl_isomerase-like_TIM-brl"/>
</dbReference>
<evidence type="ECO:0000313" key="2">
    <source>
        <dbReference type="EMBL" id="MEC4720120.1"/>
    </source>
</evidence>
<sequence length="267" mass="28454">MSLSSAVFISLSSFGAAEVGRHGQLWFARLAHAAGADGVEVRGELLRQREGQTDEIDEIAAGLREMQLRVVYSSPEGMFGGNGELDAAALDRAFAIALRLGASRLKMSIGHFGQASHSCLQVLKRRLSESAIELVIENDQTESAGTLGALREFFAAADAAGLALPMTFDMGNWHWTGECPQQAASVFAARVAYIHCKGVQHQSQRWAAVPMTRSSAAWRSVLRSLPGGVPCAIEYPLTGDDLLAVTQSEISGLRAIMAAGAAREALQ</sequence>
<dbReference type="Gene3D" id="3.20.20.150">
    <property type="entry name" value="Divalent-metal-dependent TIM barrel enzymes"/>
    <property type="match status" value="1"/>
</dbReference>
<name>A0ABU6J9D4_9BURK</name>
<evidence type="ECO:0000259" key="1">
    <source>
        <dbReference type="Pfam" id="PF01261"/>
    </source>
</evidence>
<organism evidence="2 3">
    <name type="scientific">Noviherbaspirillum album</name>
    <dbReference type="NCBI Taxonomy" id="3080276"/>
    <lineage>
        <taxon>Bacteria</taxon>
        <taxon>Pseudomonadati</taxon>
        <taxon>Pseudomonadota</taxon>
        <taxon>Betaproteobacteria</taxon>
        <taxon>Burkholderiales</taxon>
        <taxon>Oxalobacteraceae</taxon>
        <taxon>Noviherbaspirillum</taxon>
    </lineage>
</organism>
<gene>
    <name evidence="2" type="ORF">RY831_13230</name>
</gene>
<dbReference type="RefSeq" id="WP_326506832.1">
    <property type="nucleotide sequence ID" value="NZ_JAWIIV010000009.1"/>
</dbReference>
<dbReference type="InterPro" id="IPR036237">
    <property type="entry name" value="Xyl_isomerase-like_sf"/>
</dbReference>